<dbReference type="Pfam" id="PF20152">
    <property type="entry name" value="DUF6534"/>
    <property type="match status" value="1"/>
</dbReference>
<feature type="region of interest" description="Disordered" evidence="1">
    <location>
        <begin position="310"/>
        <end position="337"/>
    </location>
</feature>
<evidence type="ECO:0000313" key="5">
    <source>
        <dbReference type="Proteomes" id="UP000256964"/>
    </source>
</evidence>
<feature type="domain" description="DUF6534" evidence="3">
    <location>
        <begin position="176"/>
        <end position="263"/>
    </location>
</feature>
<feature type="transmembrane region" description="Helical" evidence="2">
    <location>
        <begin position="54"/>
        <end position="79"/>
    </location>
</feature>
<dbReference type="PANTHER" id="PTHR40465">
    <property type="entry name" value="CHROMOSOME 1, WHOLE GENOME SHOTGUN SEQUENCE"/>
    <property type="match status" value="1"/>
</dbReference>
<protein>
    <recommendedName>
        <fullName evidence="3">DUF6534 domain-containing protein</fullName>
    </recommendedName>
</protein>
<dbReference type="OrthoDB" id="2749860at2759"/>
<evidence type="ECO:0000313" key="4">
    <source>
        <dbReference type="EMBL" id="RDX48037.1"/>
    </source>
</evidence>
<dbReference type="STRING" id="139420.A0A371D675"/>
<keyword evidence="2" id="KW-0472">Membrane</keyword>
<keyword evidence="2" id="KW-0812">Transmembrane</keyword>
<keyword evidence="2" id="KW-1133">Transmembrane helix</keyword>
<keyword evidence="5" id="KW-1185">Reference proteome</keyword>
<dbReference type="PANTHER" id="PTHR40465:SF1">
    <property type="entry name" value="DUF6534 DOMAIN-CONTAINING PROTEIN"/>
    <property type="match status" value="1"/>
</dbReference>
<evidence type="ECO:0000256" key="1">
    <source>
        <dbReference type="SAM" id="MobiDB-lite"/>
    </source>
</evidence>
<proteinExistence type="predicted"/>
<feature type="transmembrane region" description="Helical" evidence="2">
    <location>
        <begin position="99"/>
        <end position="117"/>
    </location>
</feature>
<dbReference type="PROSITE" id="PS51257">
    <property type="entry name" value="PROKAR_LIPOPROTEIN"/>
    <property type="match status" value="1"/>
</dbReference>
<feature type="transmembrane region" description="Helical" evidence="2">
    <location>
        <begin position="209"/>
        <end position="233"/>
    </location>
</feature>
<dbReference type="Proteomes" id="UP000256964">
    <property type="component" value="Unassembled WGS sequence"/>
</dbReference>
<dbReference type="AlphaFoldDB" id="A0A371D675"/>
<dbReference type="InterPro" id="IPR045339">
    <property type="entry name" value="DUF6534"/>
</dbReference>
<feature type="transmembrane region" description="Helical" evidence="2">
    <location>
        <begin position="20"/>
        <end position="42"/>
    </location>
</feature>
<accession>A0A371D675</accession>
<feature type="compositionally biased region" description="Basic and acidic residues" evidence="1">
    <location>
        <begin position="327"/>
        <end position="337"/>
    </location>
</feature>
<feature type="compositionally biased region" description="Low complexity" evidence="1">
    <location>
        <begin position="313"/>
        <end position="326"/>
    </location>
</feature>
<evidence type="ECO:0000256" key="2">
    <source>
        <dbReference type="SAM" id="Phobius"/>
    </source>
</evidence>
<organism evidence="4 5">
    <name type="scientific">Lentinus brumalis</name>
    <dbReference type="NCBI Taxonomy" id="2498619"/>
    <lineage>
        <taxon>Eukaryota</taxon>
        <taxon>Fungi</taxon>
        <taxon>Dikarya</taxon>
        <taxon>Basidiomycota</taxon>
        <taxon>Agaricomycotina</taxon>
        <taxon>Agaricomycetes</taxon>
        <taxon>Polyporales</taxon>
        <taxon>Polyporaceae</taxon>
        <taxon>Lentinus</taxon>
    </lineage>
</organism>
<feature type="transmembrane region" description="Helical" evidence="2">
    <location>
        <begin position="129"/>
        <end position="147"/>
    </location>
</feature>
<name>A0A371D675_9APHY</name>
<reference evidence="4 5" key="1">
    <citation type="journal article" date="2018" name="Biotechnol. Biofuels">
        <title>Integrative visual omics of the white-rot fungus Polyporus brumalis exposes the biotechnological potential of its oxidative enzymes for delignifying raw plant biomass.</title>
        <authorList>
            <person name="Miyauchi S."/>
            <person name="Rancon A."/>
            <person name="Drula E."/>
            <person name="Hage H."/>
            <person name="Chaduli D."/>
            <person name="Favel A."/>
            <person name="Grisel S."/>
            <person name="Henrissat B."/>
            <person name="Herpoel-Gimbert I."/>
            <person name="Ruiz-Duenas F.J."/>
            <person name="Chevret D."/>
            <person name="Hainaut M."/>
            <person name="Lin J."/>
            <person name="Wang M."/>
            <person name="Pangilinan J."/>
            <person name="Lipzen A."/>
            <person name="Lesage-Meessen L."/>
            <person name="Navarro D."/>
            <person name="Riley R."/>
            <person name="Grigoriev I.V."/>
            <person name="Zhou S."/>
            <person name="Raouche S."/>
            <person name="Rosso M.N."/>
        </authorList>
    </citation>
    <scope>NUCLEOTIDE SEQUENCE [LARGE SCALE GENOMIC DNA]</scope>
    <source>
        <strain evidence="4 5">BRFM 1820</strain>
    </source>
</reference>
<sequence>MYIKDSLDMVAIAATLDNTLGALLIGNLISACLYGFTTLQTYTYFSGGSRGDSIWLRSLVAFLWILDTVHLVLISHAVYTYTVTDFGDFAAVSTPVWSMLAQMIVMAVSDGIIRSIFCHRIYILSNGSRVLCGVNVLFALVIFGQGISLCIKDLQLGSKPFADFSTWYYADMSSGVVADAAIAATMTWLLMRERSSMNFRRTNHVIHTLVLYSVSTGALATMCFVGCLISYAVAPNTSIFIPFITNLSKVFLNSLLAALNSRQAIRAEMAGAGNMLSIPQWQGTFDTRRPSKLIPLDEKDAERILDVDSAAMSTSHSTTSISGSDTTKGHEPEELIV</sequence>
<gene>
    <name evidence="4" type="ORF">OH76DRAFT_694526</name>
</gene>
<evidence type="ECO:0000259" key="3">
    <source>
        <dbReference type="Pfam" id="PF20152"/>
    </source>
</evidence>
<feature type="transmembrane region" description="Helical" evidence="2">
    <location>
        <begin position="239"/>
        <end position="259"/>
    </location>
</feature>
<feature type="transmembrane region" description="Helical" evidence="2">
    <location>
        <begin position="167"/>
        <end position="189"/>
    </location>
</feature>
<dbReference type="EMBL" id="KZ857414">
    <property type="protein sequence ID" value="RDX48037.1"/>
    <property type="molecule type" value="Genomic_DNA"/>
</dbReference>